<dbReference type="Proteomes" id="UP000807504">
    <property type="component" value="Unassembled WGS sequence"/>
</dbReference>
<evidence type="ECO:0000313" key="2">
    <source>
        <dbReference type="EMBL" id="KAF8777473.1"/>
    </source>
</evidence>
<dbReference type="PANTHER" id="PTHR24413">
    <property type="entry name" value="SPECKLE-TYPE POZ PROTEIN"/>
    <property type="match status" value="1"/>
</dbReference>
<name>A0A8T0ENJ8_ARGBR</name>
<evidence type="ECO:0000313" key="3">
    <source>
        <dbReference type="Proteomes" id="UP000807504"/>
    </source>
</evidence>
<protein>
    <submittedName>
        <fullName evidence="2">Protein roadkill like protein</fullName>
    </submittedName>
</protein>
<accession>A0A8T0ENJ8</accession>
<dbReference type="CDD" id="cd18186">
    <property type="entry name" value="BTB_POZ_ZBTB_KLHL-like"/>
    <property type="match status" value="2"/>
</dbReference>
<dbReference type="PROSITE" id="PS50097">
    <property type="entry name" value="BTB"/>
    <property type="match status" value="2"/>
</dbReference>
<proteinExistence type="predicted"/>
<dbReference type="InterPro" id="IPR011333">
    <property type="entry name" value="SKP1/BTB/POZ_sf"/>
</dbReference>
<dbReference type="EMBL" id="JABXBU010002072">
    <property type="protein sequence ID" value="KAF8777473.1"/>
    <property type="molecule type" value="Genomic_DNA"/>
</dbReference>
<dbReference type="AlphaFoldDB" id="A0A8T0ENJ8"/>
<keyword evidence="3" id="KW-1185">Reference proteome</keyword>
<feature type="domain" description="BTB" evidence="1">
    <location>
        <begin position="510"/>
        <end position="573"/>
    </location>
</feature>
<feature type="domain" description="BTB" evidence="1">
    <location>
        <begin position="179"/>
        <end position="241"/>
    </location>
</feature>
<organism evidence="2 3">
    <name type="scientific">Argiope bruennichi</name>
    <name type="common">Wasp spider</name>
    <name type="synonym">Aranea bruennichi</name>
    <dbReference type="NCBI Taxonomy" id="94029"/>
    <lineage>
        <taxon>Eukaryota</taxon>
        <taxon>Metazoa</taxon>
        <taxon>Ecdysozoa</taxon>
        <taxon>Arthropoda</taxon>
        <taxon>Chelicerata</taxon>
        <taxon>Arachnida</taxon>
        <taxon>Araneae</taxon>
        <taxon>Araneomorphae</taxon>
        <taxon>Entelegynae</taxon>
        <taxon>Araneoidea</taxon>
        <taxon>Araneidae</taxon>
        <taxon>Argiope</taxon>
    </lineage>
</organism>
<evidence type="ECO:0000259" key="1">
    <source>
        <dbReference type="PROSITE" id="PS50097"/>
    </source>
</evidence>
<dbReference type="SUPFAM" id="SSF54695">
    <property type="entry name" value="POZ domain"/>
    <property type="match status" value="2"/>
</dbReference>
<sequence length="609" mass="70749">MLDLEKIDEIKCYEFSWELIGYDCGPPKIRSPNFTVNFQVTEWYMELDLSKLQNVDSSIPFRLQRIPDIGPNAVTLDVKITVKLSENKDFSLEKSQTAKVFSEKMENYWAFDIDIPSQKLESKDEDLTWLTSKNMTINVEMKNSKRTDPVFPKKYWCSKSSLTEVVRSLKKLYDEGYHHDLVLKVSGEEFLLHKSILNARWPKLMSTLKINESAGEVETKEFSGISPAVLKLLLQFAYYGDWDFMFHLEENDDTIEIFNAVKKYNFYRLNDKITQLSPKCSSSQILQSYRTPIQMKFTNVTSKDMAMGDFRTCNIPLKPRIVHRTPEADSLDTLIKEKSQEHIKFLDLRLYVDKGQFGYNWLMFSITLGKLPQNNPVTIQCKLYVIGQSKKNYLLTEQSLVFDRSTEVSFTTPLSEGKICKRYVKTSEPVIRWRELKDESRDFMQTRQVPPVSSGEAGEEKDIFFRFELKLTDYEQAYDMRHGECQLEDFDGDFKIFRDLELVYNDETFTDIKVTSEDRAINANKAILAVRSEVLGAILLENPNLKSLPISIEPDNLQLFIHYLYTGQIHKVPAEKIDNLLAAADKYKMECLRDILIRSEESIVTEVIA</sequence>
<reference evidence="2" key="2">
    <citation type="submission" date="2020-06" db="EMBL/GenBank/DDBJ databases">
        <authorList>
            <person name="Sheffer M."/>
        </authorList>
    </citation>
    <scope>NUCLEOTIDE SEQUENCE</scope>
</reference>
<gene>
    <name evidence="2" type="ORF">HNY73_014330</name>
</gene>
<comment type="caution">
    <text evidence="2">The sequence shown here is derived from an EMBL/GenBank/DDBJ whole genome shotgun (WGS) entry which is preliminary data.</text>
</comment>
<dbReference type="SMART" id="SM00225">
    <property type="entry name" value="BTB"/>
    <property type="match status" value="2"/>
</dbReference>
<dbReference type="InterPro" id="IPR000210">
    <property type="entry name" value="BTB/POZ_dom"/>
</dbReference>
<dbReference type="Pfam" id="PF00651">
    <property type="entry name" value="BTB"/>
    <property type="match status" value="2"/>
</dbReference>
<dbReference type="Gene3D" id="3.30.710.10">
    <property type="entry name" value="Potassium Channel Kv1.1, Chain A"/>
    <property type="match status" value="2"/>
</dbReference>
<reference evidence="2" key="1">
    <citation type="journal article" date="2020" name="bioRxiv">
        <title>Chromosome-level reference genome of the European wasp spider Argiope bruennichi: a resource for studies on range expansion and evolutionary adaptation.</title>
        <authorList>
            <person name="Sheffer M.M."/>
            <person name="Hoppe A."/>
            <person name="Krehenwinkel H."/>
            <person name="Uhl G."/>
            <person name="Kuss A.W."/>
            <person name="Jensen L."/>
            <person name="Jensen C."/>
            <person name="Gillespie R.G."/>
            <person name="Hoff K.J."/>
            <person name="Prost S."/>
        </authorList>
    </citation>
    <scope>NUCLEOTIDE SEQUENCE</scope>
</reference>